<dbReference type="OrthoDB" id="5637at2"/>
<dbReference type="InterPro" id="IPR032557">
    <property type="entry name" value="DUF4935"/>
</dbReference>
<feature type="domain" description="DUF4935" evidence="1">
    <location>
        <begin position="12"/>
        <end position="190"/>
    </location>
</feature>
<dbReference type="RefSeq" id="WP_092354437.1">
    <property type="nucleotide sequence ID" value="NZ_FOIN01000021.1"/>
</dbReference>
<dbReference type="AlphaFoldDB" id="A0A1I0FNL4"/>
<evidence type="ECO:0000313" key="2">
    <source>
        <dbReference type="EMBL" id="SET59957.1"/>
    </source>
</evidence>
<name>A0A1I0FNL4_9FIRM</name>
<evidence type="ECO:0000259" key="1">
    <source>
        <dbReference type="Pfam" id="PF16289"/>
    </source>
</evidence>
<dbReference type="GeneID" id="78288693"/>
<dbReference type="Proteomes" id="UP000198558">
    <property type="component" value="Unassembled WGS sequence"/>
</dbReference>
<reference evidence="3" key="1">
    <citation type="submission" date="2016-10" db="EMBL/GenBank/DDBJ databases">
        <authorList>
            <person name="Varghese N."/>
            <person name="Submissions S."/>
        </authorList>
    </citation>
    <scope>NUCLEOTIDE SEQUENCE [LARGE SCALE GENOMIC DNA]</scope>
    <source>
        <strain evidence="3">DSM 1551</strain>
    </source>
</reference>
<dbReference type="EMBL" id="FOIN01000021">
    <property type="protein sequence ID" value="SET59957.1"/>
    <property type="molecule type" value="Genomic_DNA"/>
</dbReference>
<evidence type="ECO:0000313" key="3">
    <source>
        <dbReference type="Proteomes" id="UP000198558"/>
    </source>
</evidence>
<dbReference type="Pfam" id="PF16289">
    <property type="entry name" value="PIN_12"/>
    <property type="match status" value="1"/>
</dbReference>
<sequence length="349" mass="41026">MNLSDETTYWLIFDTNALFQAYEKKADFTIFNFNATFENVIDMINQLDIYNQVTVAIPSVVWNEMEKQIIAKHDELLLTYKNTISKKRFPEYSIQENSTINYPEYIKIRIEEYKKEISEKLNKVIEIPIASNNRFKSIVNRAFDKLPPFEGKDKKSDKGFKDALLWESILEFALKHRNSKIIYYSKDNAFGEFLLKEFTENISDSSLFICKNESEVKIQLEEWALEIDKYSYQPIEDFDENKEIIDWLNSGDFLVQIIERDYGFVEQGRLITSTTAHLVSIDNIECLNKNEDSKEYYIETTLRIEYNLKDGGNISEIINAGIQVEKLEDVVFSVEDVYRINEDEDESET</sequence>
<proteinExistence type="predicted"/>
<protein>
    <recommendedName>
        <fullName evidence="1">DUF4935 domain-containing protein</fullName>
    </recommendedName>
</protein>
<keyword evidence="3" id="KW-1185">Reference proteome</keyword>
<accession>A0A1I0FNL4</accession>
<organism evidence="2 3">
    <name type="scientific">Thomasclavelia cocleata</name>
    <dbReference type="NCBI Taxonomy" id="69824"/>
    <lineage>
        <taxon>Bacteria</taxon>
        <taxon>Bacillati</taxon>
        <taxon>Bacillota</taxon>
        <taxon>Erysipelotrichia</taxon>
        <taxon>Erysipelotrichales</taxon>
        <taxon>Coprobacillaceae</taxon>
        <taxon>Thomasclavelia</taxon>
    </lineage>
</organism>
<gene>
    <name evidence="2" type="ORF">SAMN04489758_1217</name>
</gene>